<evidence type="ECO:0000313" key="2">
    <source>
        <dbReference type="Proteomes" id="UP000019243"/>
    </source>
</evidence>
<dbReference type="AlphaFoldDB" id="W7CM94"/>
<dbReference type="OrthoDB" id="2156809at2"/>
<proteinExistence type="predicted"/>
<accession>W7CM94</accession>
<organism evidence="1 2">
    <name type="scientific">Brochothrix campestris FSL F6-1037</name>
    <dbReference type="NCBI Taxonomy" id="1265861"/>
    <lineage>
        <taxon>Bacteria</taxon>
        <taxon>Bacillati</taxon>
        <taxon>Bacillota</taxon>
        <taxon>Bacilli</taxon>
        <taxon>Bacillales</taxon>
        <taxon>Listeriaceae</taxon>
        <taxon>Brochothrix</taxon>
    </lineage>
</organism>
<gene>
    <name evidence="1" type="ORF">BCAMP_04787</name>
</gene>
<protein>
    <submittedName>
        <fullName evidence="1">N-acetylmuramoyl-L-alanine amidase family protein</fullName>
    </submittedName>
</protein>
<reference evidence="1 2" key="1">
    <citation type="submission" date="2012-12" db="EMBL/GenBank/DDBJ databases">
        <title>Novel taxa of Listeriaceae from agricultural environments in the United States.</title>
        <authorList>
            <person name="den Bakker H.C."/>
            <person name="Allred A."/>
            <person name="Warchocki S."/>
            <person name="Wright E.M."/>
            <person name="Burrell A."/>
            <person name="Nightingale K.K."/>
            <person name="Kephart D."/>
            <person name="Wiedmann M."/>
        </authorList>
    </citation>
    <scope>NUCLEOTIDE SEQUENCE [LARGE SCALE GENOMIC DNA]</scope>
    <source>
        <strain evidence="1 2">FSL F6-1037</strain>
    </source>
</reference>
<name>W7CM94_9LIST</name>
<sequence>MRRIYKDFRKAEQVELVPRGLIIYMMTSTKTPLMMQMKLEKSRKSPRHVTHYYVNHDTIYRAQNINRISSHRCQNKTSDALISYTVCHLTTDSLIEQKQNLKVLCQQIAEDVKRLGIAVSPKTIFCEDDTINVAEMIECIEAELSCERGTMSHLRLPVQVGDVVRLKYACKRWPNGKAVSETERAQGYKIIQKKATTAITAERLFFTRSYLSVG</sequence>
<dbReference type="EMBL" id="AODH01000016">
    <property type="protein sequence ID" value="EUJ40679.1"/>
    <property type="molecule type" value="Genomic_DNA"/>
</dbReference>
<dbReference type="Proteomes" id="UP000019243">
    <property type="component" value="Unassembled WGS sequence"/>
</dbReference>
<dbReference type="RefSeq" id="WP_035313976.1">
    <property type="nucleotide sequence ID" value="NZ_AODH01000016.1"/>
</dbReference>
<evidence type="ECO:0000313" key="1">
    <source>
        <dbReference type="EMBL" id="EUJ40679.1"/>
    </source>
</evidence>
<comment type="caution">
    <text evidence="1">The sequence shown here is derived from an EMBL/GenBank/DDBJ whole genome shotgun (WGS) entry which is preliminary data.</text>
</comment>
<keyword evidence="2" id="KW-1185">Reference proteome</keyword>